<sequence length="251" mass="28334">MGMDQKIQNRKRRENGDFAKFRDVGIELEEKLDQMFMNATATGKHSCVPSSGVLRVESGGPPRMIGGKKRAFHPLSTDATKQEKENGGGAAEFTEEVLKVVETLPEAEPGSDLWWFASDLHYLLKPYYRSTPSESTFFFTRHLARAPHAKADYLVWQQVPPTNSVTNRKLSLSSYMELTYSDVSTPQQYLKNPTLTKATNHPCGSSLPYSKLILILASTLIAKINDNSQFFCQNYKLRFMAQDFCMKNCLS</sequence>
<evidence type="ECO:0000313" key="2">
    <source>
        <dbReference type="Proteomes" id="UP000327157"/>
    </source>
</evidence>
<evidence type="ECO:0000313" key="1">
    <source>
        <dbReference type="EMBL" id="KAB2632254.1"/>
    </source>
</evidence>
<reference evidence="1 2" key="3">
    <citation type="submission" date="2019-11" db="EMBL/GenBank/DDBJ databases">
        <title>A de novo genome assembly of a pear dwarfing rootstock.</title>
        <authorList>
            <person name="Wang F."/>
            <person name="Wang J."/>
            <person name="Li S."/>
            <person name="Zhang Y."/>
            <person name="Fang M."/>
            <person name="Ma L."/>
            <person name="Zhao Y."/>
            <person name="Jiang S."/>
        </authorList>
    </citation>
    <scope>NUCLEOTIDE SEQUENCE [LARGE SCALE GENOMIC DNA]</scope>
    <source>
        <strain evidence="1">S2</strain>
        <tissue evidence="1">Leaf</tissue>
    </source>
</reference>
<organism evidence="1 2">
    <name type="scientific">Pyrus ussuriensis x Pyrus communis</name>
    <dbReference type="NCBI Taxonomy" id="2448454"/>
    <lineage>
        <taxon>Eukaryota</taxon>
        <taxon>Viridiplantae</taxon>
        <taxon>Streptophyta</taxon>
        <taxon>Embryophyta</taxon>
        <taxon>Tracheophyta</taxon>
        <taxon>Spermatophyta</taxon>
        <taxon>Magnoliopsida</taxon>
        <taxon>eudicotyledons</taxon>
        <taxon>Gunneridae</taxon>
        <taxon>Pentapetalae</taxon>
        <taxon>rosids</taxon>
        <taxon>fabids</taxon>
        <taxon>Rosales</taxon>
        <taxon>Rosaceae</taxon>
        <taxon>Amygdaloideae</taxon>
        <taxon>Maleae</taxon>
        <taxon>Pyrus</taxon>
    </lineage>
</organism>
<reference evidence="2" key="2">
    <citation type="submission" date="2019-10" db="EMBL/GenBank/DDBJ databases">
        <title>A de novo genome assembly of a pear dwarfing rootstock.</title>
        <authorList>
            <person name="Wang F."/>
            <person name="Wang J."/>
            <person name="Li S."/>
            <person name="Zhang Y."/>
            <person name="Fang M."/>
            <person name="Ma L."/>
            <person name="Zhao Y."/>
            <person name="Jiang S."/>
        </authorList>
    </citation>
    <scope>NUCLEOTIDE SEQUENCE [LARGE SCALE GENOMIC DNA]</scope>
</reference>
<dbReference type="EMBL" id="SMOL01000120">
    <property type="protein sequence ID" value="KAB2632254.1"/>
    <property type="molecule type" value="Genomic_DNA"/>
</dbReference>
<gene>
    <name evidence="1" type="ORF">D8674_028501</name>
</gene>
<name>A0A5N5I9V2_9ROSA</name>
<accession>A0A5N5I9V2</accession>
<protein>
    <submittedName>
        <fullName evidence="1">Uncharacterized protein</fullName>
    </submittedName>
</protein>
<keyword evidence="2" id="KW-1185">Reference proteome</keyword>
<reference evidence="1 2" key="1">
    <citation type="submission" date="2019-09" db="EMBL/GenBank/DDBJ databases">
        <authorList>
            <person name="Ou C."/>
        </authorList>
    </citation>
    <scope>NUCLEOTIDE SEQUENCE [LARGE SCALE GENOMIC DNA]</scope>
    <source>
        <strain evidence="1">S2</strain>
        <tissue evidence="1">Leaf</tissue>
    </source>
</reference>
<dbReference type="Proteomes" id="UP000327157">
    <property type="component" value="Chromosome 6"/>
</dbReference>
<dbReference type="AlphaFoldDB" id="A0A5N5I9V2"/>
<proteinExistence type="predicted"/>
<comment type="caution">
    <text evidence="1">The sequence shown here is derived from an EMBL/GenBank/DDBJ whole genome shotgun (WGS) entry which is preliminary data.</text>
</comment>